<evidence type="ECO:0000313" key="2">
    <source>
        <dbReference type="Proteomes" id="UP000824023"/>
    </source>
</evidence>
<dbReference type="Pfam" id="PF09719">
    <property type="entry name" value="C_GCAxxG_C_C"/>
    <property type="match status" value="1"/>
</dbReference>
<dbReference type="Proteomes" id="UP000824023">
    <property type="component" value="Unassembled WGS sequence"/>
</dbReference>
<sequence length="162" mass="18017">MELEERIDLAIRNFYEGYNCSQSVVSAFADMYGFTREQALHMAASFGAGIGRMRLTCGAVCGMLMLAGLEKCALEGSDRASKSANYALVQRLAAEFKRRNGSITCAELLKLRKIERSSVPEERTPEYYAKRPCARMIESAARIWVEYLEGTLPPEDASQPSV</sequence>
<evidence type="ECO:0000313" key="1">
    <source>
        <dbReference type="EMBL" id="HIZ01860.1"/>
    </source>
</evidence>
<reference evidence="1" key="1">
    <citation type="journal article" date="2021" name="PeerJ">
        <title>Extensive microbial diversity within the chicken gut microbiome revealed by metagenomics and culture.</title>
        <authorList>
            <person name="Gilroy R."/>
            <person name="Ravi A."/>
            <person name="Getino M."/>
            <person name="Pursley I."/>
            <person name="Horton D.L."/>
            <person name="Alikhan N.F."/>
            <person name="Baker D."/>
            <person name="Gharbi K."/>
            <person name="Hall N."/>
            <person name="Watson M."/>
            <person name="Adriaenssens E.M."/>
            <person name="Foster-Nyarko E."/>
            <person name="Jarju S."/>
            <person name="Secka A."/>
            <person name="Antonio M."/>
            <person name="Oren A."/>
            <person name="Chaudhuri R.R."/>
            <person name="La Ragione R."/>
            <person name="Hildebrand F."/>
            <person name="Pallen M.J."/>
        </authorList>
    </citation>
    <scope>NUCLEOTIDE SEQUENCE</scope>
    <source>
        <strain evidence="1">ChiHjej12B11-24981</strain>
    </source>
</reference>
<reference evidence="1" key="2">
    <citation type="submission" date="2021-04" db="EMBL/GenBank/DDBJ databases">
        <authorList>
            <person name="Gilroy R."/>
        </authorList>
    </citation>
    <scope>NUCLEOTIDE SEQUENCE</scope>
    <source>
        <strain evidence="1">ChiHjej12B11-24981</strain>
    </source>
</reference>
<gene>
    <name evidence="1" type="ORF">H9819_06360</name>
</gene>
<organism evidence="1 2">
    <name type="scientific">Candidatus Bacteroides merdipullorum</name>
    <dbReference type="NCBI Taxonomy" id="2838474"/>
    <lineage>
        <taxon>Bacteria</taxon>
        <taxon>Pseudomonadati</taxon>
        <taxon>Bacteroidota</taxon>
        <taxon>Bacteroidia</taxon>
        <taxon>Bacteroidales</taxon>
        <taxon>Bacteroidaceae</taxon>
        <taxon>Bacteroides</taxon>
    </lineage>
</organism>
<name>A0A9D2A8Y1_9BACE</name>
<protein>
    <submittedName>
        <fullName evidence="1">C-GCAxxG-C-C family protein</fullName>
    </submittedName>
</protein>
<dbReference type="EMBL" id="DXCK01000089">
    <property type="protein sequence ID" value="HIZ01860.1"/>
    <property type="molecule type" value="Genomic_DNA"/>
</dbReference>
<dbReference type="InterPro" id="IPR010181">
    <property type="entry name" value="CGCAxxGCC_motif"/>
</dbReference>
<dbReference type="AlphaFoldDB" id="A0A9D2A8Y1"/>
<dbReference type="NCBIfam" id="TIGR01909">
    <property type="entry name" value="C_GCAxxG_C_C"/>
    <property type="match status" value="1"/>
</dbReference>
<comment type="caution">
    <text evidence="1">The sequence shown here is derived from an EMBL/GenBank/DDBJ whole genome shotgun (WGS) entry which is preliminary data.</text>
</comment>
<proteinExistence type="predicted"/>
<accession>A0A9D2A8Y1</accession>